<dbReference type="EMBL" id="JBHSPU010000011">
    <property type="protein sequence ID" value="MFC5913951.1"/>
    <property type="molecule type" value="Genomic_DNA"/>
</dbReference>
<dbReference type="RefSeq" id="WP_344507710.1">
    <property type="nucleotide sequence ID" value="NZ_BAAATU010000003.1"/>
</dbReference>
<feature type="transmembrane region" description="Helical" evidence="8">
    <location>
        <begin position="117"/>
        <end position="140"/>
    </location>
</feature>
<dbReference type="InterPro" id="IPR000522">
    <property type="entry name" value="ABC_transptr_permease_BtuC"/>
</dbReference>
<feature type="transmembrane region" description="Helical" evidence="8">
    <location>
        <begin position="314"/>
        <end position="331"/>
    </location>
</feature>
<evidence type="ECO:0000256" key="7">
    <source>
        <dbReference type="ARBA" id="ARBA00023136"/>
    </source>
</evidence>
<keyword evidence="6 8" id="KW-1133">Transmembrane helix</keyword>
<evidence type="ECO:0000256" key="5">
    <source>
        <dbReference type="ARBA" id="ARBA00022692"/>
    </source>
</evidence>
<evidence type="ECO:0000256" key="4">
    <source>
        <dbReference type="ARBA" id="ARBA00022475"/>
    </source>
</evidence>
<evidence type="ECO:0000256" key="6">
    <source>
        <dbReference type="ARBA" id="ARBA00022989"/>
    </source>
</evidence>
<comment type="subcellular location">
    <subcellularLocation>
        <location evidence="1">Cell membrane</location>
        <topology evidence="1">Multi-pass membrane protein</topology>
    </subcellularLocation>
</comment>
<accession>A0ABW1GGG4</accession>
<evidence type="ECO:0000256" key="8">
    <source>
        <dbReference type="SAM" id="Phobius"/>
    </source>
</evidence>
<evidence type="ECO:0000256" key="3">
    <source>
        <dbReference type="ARBA" id="ARBA00022448"/>
    </source>
</evidence>
<feature type="transmembrane region" description="Helical" evidence="8">
    <location>
        <begin position="152"/>
        <end position="174"/>
    </location>
</feature>
<keyword evidence="4" id="KW-1003">Cell membrane</keyword>
<evidence type="ECO:0000256" key="1">
    <source>
        <dbReference type="ARBA" id="ARBA00004651"/>
    </source>
</evidence>
<dbReference type="InterPro" id="IPR037294">
    <property type="entry name" value="ABC_BtuC-like"/>
</dbReference>
<dbReference type="Proteomes" id="UP001596200">
    <property type="component" value="Unassembled WGS sequence"/>
</dbReference>
<dbReference type="CDD" id="cd06550">
    <property type="entry name" value="TM_ABC_iron-siderophores_like"/>
    <property type="match status" value="1"/>
</dbReference>
<comment type="caution">
    <text evidence="9">The sequence shown here is derived from an EMBL/GenBank/DDBJ whole genome shotgun (WGS) entry which is preliminary data.</text>
</comment>
<name>A0ABW1GGG4_9ACTN</name>
<evidence type="ECO:0000313" key="10">
    <source>
        <dbReference type="Proteomes" id="UP001596200"/>
    </source>
</evidence>
<keyword evidence="7 8" id="KW-0472">Membrane</keyword>
<reference evidence="10" key="1">
    <citation type="journal article" date="2019" name="Int. J. Syst. Evol. Microbiol.">
        <title>The Global Catalogue of Microorganisms (GCM) 10K type strain sequencing project: providing services to taxonomists for standard genome sequencing and annotation.</title>
        <authorList>
            <consortium name="The Broad Institute Genomics Platform"/>
            <consortium name="The Broad Institute Genome Sequencing Center for Infectious Disease"/>
            <person name="Wu L."/>
            <person name="Ma J."/>
        </authorList>
    </citation>
    <scope>NUCLEOTIDE SEQUENCE [LARGE SCALE GENOMIC DNA]</scope>
    <source>
        <strain evidence="10">JCM 4147</strain>
    </source>
</reference>
<comment type="similarity">
    <text evidence="2">Belongs to the binding-protein-dependent transport system permease family. FecCD subfamily.</text>
</comment>
<feature type="transmembrane region" description="Helical" evidence="8">
    <location>
        <begin position="289"/>
        <end position="307"/>
    </location>
</feature>
<sequence length="340" mass="34399">MAALLLLLAGSVVVSVSIGQVDVPVRDSARVLFHELTGIGGPGDPMFMDVIWNIRLPRVLLAAVVGAGLALCGTVMQATLQNPLADPFVLGISSGASLGAAFAILTGFGAAGAVGAVAGLGVPFWAFIGALAAAALVLGVGSAGSRTSPVKLILAGTAVNALCGAASSALVYFADSAEGVRSVTFWSMGSLASAEWATLPAVSTVVLVATAFFLFRSRVLNALLMGDEAAVTLGIDPGLHRRIHLVLAAVVTGMLVATCGIIGFVGLIVPHVVRSAIGPDHRGLLPVGVLSGALFLIWADVAARVVVPNAELPIGIVTSVLGAPLFLHMLIRKEYGFGDK</sequence>
<organism evidence="9 10">
    <name type="scientific">Streptomyces pulveraceus</name>
    <dbReference type="NCBI Taxonomy" id="68258"/>
    <lineage>
        <taxon>Bacteria</taxon>
        <taxon>Bacillati</taxon>
        <taxon>Actinomycetota</taxon>
        <taxon>Actinomycetes</taxon>
        <taxon>Kitasatosporales</taxon>
        <taxon>Streptomycetaceae</taxon>
        <taxon>Streptomyces</taxon>
    </lineage>
</organism>
<dbReference type="PANTHER" id="PTHR30472">
    <property type="entry name" value="FERRIC ENTEROBACTIN TRANSPORT SYSTEM PERMEASE PROTEIN"/>
    <property type="match status" value="1"/>
</dbReference>
<dbReference type="PANTHER" id="PTHR30472:SF25">
    <property type="entry name" value="ABC TRANSPORTER PERMEASE PROTEIN MJ0876-RELATED"/>
    <property type="match status" value="1"/>
</dbReference>
<keyword evidence="10" id="KW-1185">Reference proteome</keyword>
<proteinExistence type="inferred from homology"/>
<feature type="transmembrane region" description="Helical" evidence="8">
    <location>
        <begin position="194"/>
        <end position="215"/>
    </location>
</feature>
<dbReference type="SUPFAM" id="SSF81345">
    <property type="entry name" value="ABC transporter involved in vitamin B12 uptake, BtuC"/>
    <property type="match status" value="1"/>
</dbReference>
<feature type="transmembrane region" description="Helical" evidence="8">
    <location>
        <begin position="56"/>
        <end position="76"/>
    </location>
</feature>
<evidence type="ECO:0000256" key="2">
    <source>
        <dbReference type="ARBA" id="ARBA00007935"/>
    </source>
</evidence>
<dbReference type="Pfam" id="PF01032">
    <property type="entry name" value="FecCD"/>
    <property type="match status" value="1"/>
</dbReference>
<protein>
    <submittedName>
        <fullName evidence="9">FecCD family ABC transporter permease</fullName>
    </submittedName>
</protein>
<feature type="transmembrane region" description="Helical" evidence="8">
    <location>
        <begin position="245"/>
        <end position="269"/>
    </location>
</feature>
<evidence type="ECO:0000313" key="9">
    <source>
        <dbReference type="EMBL" id="MFC5913951.1"/>
    </source>
</evidence>
<keyword evidence="3" id="KW-0813">Transport</keyword>
<gene>
    <name evidence="9" type="ORF">ACFP1B_10995</name>
</gene>
<dbReference type="Gene3D" id="1.10.3470.10">
    <property type="entry name" value="ABC transporter involved in vitamin B12 uptake, BtuC"/>
    <property type="match status" value="1"/>
</dbReference>
<keyword evidence="5 8" id="KW-0812">Transmembrane</keyword>
<feature type="transmembrane region" description="Helical" evidence="8">
    <location>
        <begin position="88"/>
        <end position="111"/>
    </location>
</feature>